<accession>A0ABY4BGB5</accession>
<organism evidence="1 2">
    <name type="scientific">Hymenobacter monticola</name>
    <dbReference type="NCBI Taxonomy" id="1705399"/>
    <lineage>
        <taxon>Bacteria</taxon>
        <taxon>Pseudomonadati</taxon>
        <taxon>Bacteroidota</taxon>
        <taxon>Cytophagia</taxon>
        <taxon>Cytophagales</taxon>
        <taxon>Hymenobacteraceae</taxon>
        <taxon>Hymenobacter</taxon>
    </lineage>
</organism>
<evidence type="ECO:0000313" key="2">
    <source>
        <dbReference type="Proteomes" id="UP000831390"/>
    </source>
</evidence>
<dbReference type="EMBL" id="CP094538">
    <property type="protein sequence ID" value="UOE36781.1"/>
    <property type="molecule type" value="Genomic_DNA"/>
</dbReference>
<dbReference type="Proteomes" id="UP000831390">
    <property type="component" value="Plasmid unnamed4"/>
</dbReference>
<dbReference type="RefSeq" id="WP_243520972.1">
    <property type="nucleotide sequence ID" value="NZ_CP094538.1"/>
</dbReference>
<evidence type="ECO:0000313" key="1">
    <source>
        <dbReference type="EMBL" id="UOE36781.1"/>
    </source>
</evidence>
<keyword evidence="2" id="KW-1185">Reference proteome</keyword>
<reference evidence="1 2" key="1">
    <citation type="submission" date="2022-03" db="EMBL/GenBank/DDBJ databases">
        <title>Hymenobactersp. isolated from the air.</title>
        <authorList>
            <person name="Won M."/>
            <person name="Kwon S.-W."/>
        </authorList>
    </citation>
    <scope>NUCLEOTIDE SEQUENCE [LARGE SCALE GENOMIC DNA]</scope>
    <source>
        <strain evidence="1 2">KACC 22596</strain>
        <plasmid evidence="1 2">unnamed4</plasmid>
    </source>
</reference>
<geneLocation type="plasmid" evidence="1 2">
    <name>unnamed4</name>
</geneLocation>
<proteinExistence type="predicted"/>
<protein>
    <submittedName>
        <fullName evidence="1">Uncharacterized protein</fullName>
    </submittedName>
</protein>
<name>A0ABY4BGB5_9BACT</name>
<sequence>MNPEIDLYGTIGEIRDAVDALLKRGKPASVADLQALMAQVEAKSRPTITLPAKEVAALLVPELLPLLPTPATLAQAGKDAAVRMEAAIKAGTVVSVQQVTATMQQLMATMQESARQTTAAAAEYRAATAAAPRSVPVSFTDGWRWPTGLVVGSVVVTLLFSWAFGAFRGVSQADYSLVYSLAKSSTKERDAYQKQVRTFRQDMSERKSKDRRELTKLAKQYFPPIGADTVAGK</sequence>
<gene>
    <name evidence="1" type="ORF">MTP16_25625</name>
</gene>
<keyword evidence="1" id="KW-0614">Plasmid</keyword>